<keyword evidence="4" id="KW-0812">Transmembrane</keyword>
<dbReference type="AlphaFoldDB" id="A0A1C6S7B7"/>
<evidence type="ECO:0000256" key="3">
    <source>
        <dbReference type="ARBA" id="ARBA00022475"/>
    </source>
</evidence>
<dbReference type="Proteomes" id="UP000199699">
    <property type="component" value="Unassembled WGS sequence"/>
</dbReference>
<dbReference type="GO" id="GO:0005886">
    <property type="term" value="C:plasma membrane"/>
    <property type="evidence" value="ECO:0007669"/>
    <property type="project" value="UniProtKB-SubCell"/>
</dbReference>
<keyword evidence="6" id="KW-0472">Membrane</keyword>
<sequence>MSNLADQAPPPVQPAGEGPGPRPVRSLRERVRAVLAGALPPRGPQRLLAGSVFSVTVGGGLLLGSSTLYLTRTIGMSAGQVGAGLTIGAVVGLAAGPLAGHIADRRGPREVHIATMLCGAVATAGFVVVRSVWALALVSLLTTLVGVAAVASRAPLIRAVAGDRTTWYLSYQRAISNAGVMLGVLIATIGIQLDSGPVYVTLILLSAVTFVVSTAVLFRLPHVRPLAVEPTQHRWVAFTDRPYLTIALVNGALSVHLAIPTFALPLWIANETSVPRAAITGFMLLNGVLIVALQVRVSRGVVDPGAAGRRMRWAGVALLLSLALIGAMASLPTWIALLALCAATVVYTFGELWHAAASFELAFGLAVPHAQGQYAGAFGLGQGAANAAAPAILAVFCLNYGLPGWVALGGLLMGLGLLTPLVVRWAQHNRLAVSPA</sequence>
<dbReference type="GO" id="GO:0022857">
    <property type="term" value="F:transmembrane transporter activity"/>
    <property type="evidence" value="ECO:0007669"/>
    <property type="project" value="InterPro"/>
</dbReference>
<dbReference type="InterPro" id="IPR036259">
    <property type="entry name" value="MFS_trans_sf"/>
</dbReference>
<evidence type="ECO:0000256" key="5">
    <source>
        <dbReference type="ARBA" id="ARBA00022989"/>
    </source>
</evidence>
<dbReference type="OrthoDB" id="3865324at2"/>
<dbReference type="PANTHER" id="PTHR23517:SF2">
    <property type="entry name" value="MULTIDRUG RESISTANCE PROTEIN MDTH"/>
    <property type="match status" value="1"/>
</dbReference>
<evidence type="ECO:0000256" key="4">
    <source>
        <dbReference type="ARBA" id="ARBA00022692"/>
    </source>
</evidence>
<evidence type="ECO:0000256" key="6">
    <source>
        <dbReference type="ARBA" id="ARBA00023136"/>
    </source>
</evidence>
<evidence type="ECO:0000256" key="2">
    <source>
        <dbReference type="ARBA" id="ARBA00022448"/>
    </source>
</evidence>
<keyword evidence="2" id="KW-0813">Transport</keyword>
<keyword evidence="3" id="KW-1003">Cell membrane</keyword>
<evidence type="ECO:0000256" key="1">
    <source>
        <dbReference type="ARBA" id="ARBA00004651"/>
    </source>
</evidence>
<gene>
    <name evidence="8" type="ORF">GA0070616_3091</name>
</gene>
<dbReference type="SUPFAM" id="SSF103473">
    <property type="entry name" value="MFS general substrate transporter"/>
    <property type="match status" value="1"/>
</dbReference>
<feature type="region of interest" description="Disordered" evidence="7">
    <location>
        <begin position="1"/>
        <end position="24"/>
    </location>
</feature>
<dbReference type="Pfam" id="PF07690">
    <property type="entry name" value="MFS_1"/>
    <property type="match status" value="1"/>
</dbReference>
<dbReference type="Gene3D" id="1.20.1250.20">
    <property type="entry name" value="MFS general substrate transporter like domains"/>
    <property type="match status" value="1"/>
</dbReference>
<evidence type="ECO:0000256" key="7">
    <source>
        <dbReference type="SAM" id="MobiDB-lite"/>
    </source>
</evidence>
<dbReference type="STRING" id="145857.GA0070616_3091"/>
<keyword evidence="9" id="KW-1185">Reference proteome</keyword>
<name>A0A1C6S7B7_9ACTN</name>
<reference evidence="8 9" key="1">
    <citation type="submission" date="2016-06" db="EMBL/GenBank/DDBJ databases">
        <authorList>
            <person name="Kjaerup R.B."/>
            <person name="Dalgaard T.S."/>
            <person name="Juul-Madsen H.R."/>
        </authorList>
    </citation>
    <scope>NUCLEOTIDE SEQUENCE [LARGE SCALE GENOMIC DNA]</scope>
    <source>
        <strain evidence="8 9">DSM 43818</strain>
    </source>
</reference>
<keyword evidence="5" id="KW-1133">Transmembrane helix</keyword>
<dbReference type="EMBL" id="FMHT01000003">
    <property type="protein sequence ID" value="SCL25360.1"/>
    <property type="molecule type" value="Genomic_DNA"/>
</dbReference>
<dbReference type="InterPro" id="IPR050171">
    <property type="entry name" value="MFS_Transporters"/>
</dbReference>
<dbReference type="InterPro" id="IPR011701">
    <property type="entry name" value="MFS"/>
</dbReference>
<organism evidence="8 9">
    <name type="scientific">Micromonospora nigra</name>
    <dbReference type="NCBI Taxonomy" id="145857"/>
    <lineage>
        <taxon>Bacteria</taxon>
        <taxon>Bacillati</taxon>
        <taxon>Actinomycetota</taxon>
        <taxon>Actinomycetes</taxon>
        <taxon>Micromonosporales</taxon>
        <taxon>Micromonosporaceae</taxon>
        <taxon>Micromonospora</taxon>
    </lineage>
</organism>
<protein>
    <submittedName>
        <fullName evidence="8">Major Facilitator Superfamily protein</fullName>
    </submittedName>
</protein>
<proteinExistence type="predicted"/>
<comment type="subcellular location">
    <subcellularLocation>
        <location evidence="1">Cell membrane</location>
        <topology evidence="1">Multi-pass membrane protein</topology>
    </subcellularLocation>
</comment>
<dbReference type="PANTHER" id="PTHR23517">
    <property type="entry name" value="RESISTANCE PROTEIN MDTM, PUTATIVE-RELATED-RELATED"/>
    <property type="match status" value="1"/>
</dbReference>
<accession>A0A1C6S7B7</accession>
<evidence type="ECO:0000313" key="9">
    <source>
        <dbReference type="Proteomes" id="UP000199699"/>
    </source>
</evidence>
<evidence type="ECO:0000313" key="8">
    <source>
        <dbReference type="EMBL" id="SCL25360.1"/>
    </source>
</evidence>
<dbReference type="RefSeq" id="WP_091082394.1">
    <property type="nucleotide sequence ID" value="NZ_FMHT01000003.1"/>
</dbReference>